<dbReference type="EMBL" id="SEUK01000044">
    <property type="protein sequence ID" value="KAA1162569.1"/>
    <property type="molecule type" value="Genomic_DNA"/>
</dbReference>
<organism evidence="1 2">
    <name type="scientific">Pseudoalteromonas fuliginea</name>
    <dbReference type="NCBI Taxonomy" id="1872678"/>
    <lineage>
        <taxon>Bacteria</taxon>
        <taxon>Pseudomonadati</taxon>
        <taxon>Pseudomonadota</taxon>
        <taxon>Gammaproteobacteria</taxon>
        <taxon>Alteromonadales</taxon>
        <taxon>Pseudoalteromonadaceae</taxon>
        <taxon>Pseudoalteromonas</taxon>
    </lineage>
</organism>
<comment type="caution">
    <text evidence="1">The sequence shown here is derived from an EMBL/GenBank/DDBJ whole genome shotgun (WGS) entry which is preliminary data.</text>
</comment>
<gene>
    <name evidence="1" type="ORF">EU508_06135</name>
</gene>
<dbReference type="Proteomes" id="UP000324162">
    <property type="component" value="Unassembled WGS sequence"/>
</dbReference>
<proteinExistence type="predicted"/>
<evidence type="ECO:0008006" key="3">
    <source>
        <dbReference type="Google" id="ProtNLM"/>
    </source>
</evidence>
<accession>A0AB73BJT2</accession>
<evidence type="ECO:0000313" key="2">
    <source>
        <dbReference type="Proteomes" id="UP000324162"/>
    </source>
</evidence>
<sequence>MLSNYLSNYEAQLLVISNAQLCPFTSVGHVKTLKKRLLELCWLNAKRNNLSQVFVKPNLEQLIVFQESGQTHNSISQACIEIMANLPQTVNIKFINCVLNEPELHAVAKLIIRKVLLQQHSLNLVPLIDISTLFLAYSTEDKISDQALSAIEEILFVTSKSNTKELINIFDNLTKNGLVNSPLMSLFLLSLSLEQVNAVSNYASNIVSVDHTLQVLLQSGFVKLIPLANTVLHQVKKPEHIVALIKRILGEKLDVLVNFETQMQARNGNEQACLDFQRQLQANWPSYESQMSSLRLLAGRTLNEPLNAIEMSAMDCQSQAVFNLYTYYQSVAARKENSGTLL</sequence>
<reference evidence="1 2" key="1">
    <citation type="submission" date="2019-01" db="EMBL/GenBank/DDBJ databases">
        <title>Genome sequences of marine Pseudoalteromonas species.</title>
        <authorList>
            <person name="Boraston A.B."/>
            <person name="Hehemann J.-H."/>
            <person name="Vickers C.J."/>
            <person name="Salama-Alber O."/>
            <person name="Abe K."/>
            <person name="Hettle A.J."/>
        </authorList>
    </citation>
    <scope>NUCLEOTIDE SEQUENCE [LARGE SCALE GENOMIC DNA]</scope>
    <source>
        <strain evidence="1 2">PS42</strain>
    </source>
</reference>
<name>A0AB73BJT2_9GAMM</name>
<protein>
    <recommendedName>
        <fullName evidence="3">HDOD domain-containing protein</fullName>
    </recommendedName>
</protein>
<dbReference type="AlphaFoldDB" id="A0AB73BJT2"/>
<evidence type="ECO:0000313" key="1">
    <source>
        <dbReference type="EMBL" id="KAA1162569.1"/>
    </source>
</evidence>
<dbReference type="RefSeq" id="WP_149613847.1">
    <property type="nucleotide sequence ID" value="NZ_SEUK01000044.1"/>
</dbReference>